<gene>
    <name evidence="2" type="ORF">FJTKL_10336</name>
</gene>
<keyword evidence="3" id="KW-1185">Reference proteome</keyword>
<proteinExistence type="predicted"/>
<feature type="region of interest" description="Disordered" evidence="1">
    <location>
        <begin position="1"/>
        <end position="21"/>
    </location>
</feature>
<comment type="caution">
    <text evidence="2">The sequence shown here is derived from an EMBL/GenBank/DDBJ whole genome shotgun (WGS) entry which is preliminary data.</text>
</comment>
<protein>
    <recommendedName>
        <fullName evidence="4">GrpB domain protein</fullName>
    </recommendedName>
</protein>
<dbReference type="PANTHER" id="PTHR34822:SF1">
    <property type="entry name" value="GRPB FAMILY PROTEIN"/>
    <property type="match status" value="1"/>
</dbReference>
<dbReference type="EMBL" id="JBAWTH010000047">
    <property type="protein sequence ID" value="KAL2282691.1"/>
    <property type="molecule type" value="Genomic_DNA"/>
</dbReference>
<name>A0ABR4EJR7_9PEZI</name>
<dbReference type="Proteomes" id="UP001600888">
    <property type="component" value="Unassembled WGS sequence"/>
</dbReference>
<accession>A0ABR4EJR7</accession>
<evidence type="ECO:0000256" key="1">
    <source>
        <dbReference type="SAM" id="MobiDB-lite"/>
    </source>
</evidence>
<evidence type="ECO:0000313" key="3">
    <source>
        <dbReference type="Proteomes" id="UP001600888"/>
    </source>
</evidence>
<dbReference type="InterPro" id="IPR043519">
    <property type="entry name" value="NT_sf"/>
</dbReference>
<dbReference type="Gene3D" id="3.30.460.10">
    <property type="entry name" value="Beta Polymerase, domain 2"/>
    <property type="match status" value="1"/>
</dbReference>
<dbReference type="PANTHER" id="PTHR34822">
    <property type="entry name" value="GRPB DOMAIN PROTEIN (AFU_ORTHOLOGUE AFUA_1G01530)"/>
    <property type="match status" value="1"/>
</dbReference>
<organism evidence="2 3">
    <name type="scientific">Diaporthe vaccinii</name>
    <dbReference type="NCBI Taxonomy" id="105482"/>
    <lineage>
        <taxon>Eukaryota</taxon>
        <taxon>Fungi</taxon>
        <taxon>Dikarya</taxon>
        <taxon>Ascomycota</taxon>
        <taxon>Pezizomycotina</taxon>
        <taxon>Sordariomycetes</taxon>
        <taxon>Sordariomycetidae</taxon>
        <taxon>Diaporthales</taxon>
        <taxon>Diaporthaceae</taxon>
        <taxon>Diaporthe</taxon>
        <taxon>Diaporthe eres species complex</taxon>
    </lineage>
</organism>
<dbReference type="SUPFAM" id="SSF81301">
    <property type="entry name" value="Nucleotidyltransferase"/>
    <property type="match status" value="1"/>
</dbReference>
<sequence>MLIKKKMAAPNPPNTAAITKHTNYDPTTAQRVSHRAVPQQPPTIQDPDPSWASAFAALEARIRRALGDAALYVGHVGSTSVPGLPAKPVIDVDVVVADPADEAAYVAALVGEGWEEQKVPGTGLGTGMGPEGGDRGAGLQFILREPAWLQHRFFVCTDPVANVHVFGPGCPEVVRHRMFRDWLLEHPDDRDRYAAVKREAAAASREAGETVQDYNLRKEFVIREILDRAFKAEGLLQ</sequence>
<evidence type="ECO:0000313" key="2">
    <source>
        <dbReference type="EMBL" id="KAL2282691.1"/>
    </source>
</evidence>
<dbReference type="InterPro" id="IPR007344">
    <property type="entry name" value="GrpB/CoaE"/>
</dbReference>
<reference evidence="2 3" key="1">
    <citation type="submission" date="2024-03" db="EMBL/GenBank/DDBJ databases">
        <title>A high-quality draft genome sequence of Diaporthe vaccinii, a causative agent of upright dieback and viscid rot disease in cranberry plants.</title>
        <authorList>
            <person name="Sarrasin M."/>
            <person name="Lang B.F."/>
            <person name="Burger G."/>
        </authorList>
    </citation>
    <scope>NUCLEOTIDE SEQUENCE [LARGE SCALE GENOMIC DNA]</scope>
    <source>
        <strain evidence="2 3">IS7</strain>
    </source>
</reference>
<dbReference type="Pfam" id="PF04229">
    <property type="entry name" value="GrpB"/>
    <property type="match status" value="1"/>
</dbReference>
<evidence type="ECO:0008006" key="4">
    <source>
        <dbReference type="Google" id="ProtNLM"/>
    </source>
</evidence>